<keyword evidence="4" id="KW-0472">Membrane</keyword>
<dbReference type="RefSeq" id="WP_154542847.1">
    <property type="nucleotide sequence ID" value="NZ_JAQYQY010000018.1"/>
</dbReference>
<dbReference type="PANTHER" id="PTHR32089:SF112">
    <property type="entry name" value="LYSOZYME-LIKE PROTEIN-RELATED"/>
    <property type="match status" value="1"/>
</dbReference>
<dbReference type="SUPFAM" id="SSF58104">
    <property type="entry name" value="Methyl-accepting chemotaxis protein (MCP) signaling domain"/>
    <property type="match status" value="1"/>
</dbReference>
<sequence>MNVPQEELDLVNEGIANSDNLVNLETRSQRLILDSLGTPTENMPQAVAAWKVSPEDAALTPEAKQSLARELIFGDLYNEEVAKIMTPIDESNTKMVNRLNAQIASSNASLTASLWVLSIVAILLTVLSMSLLAVFNRTTARPIQQYRTILESTDPKDLTVQLRAMGVVETKDLANVINSKNRSIGELIGTIMNSAGILNHETTSIEGSANHMDTSTQQSAAKAEQTAQSAAEVSASIATVAAASEEMGASIREISSNATHAAEVANDAMKVAERTTDIVAKLSESSKRIGEVIASITQIAEQTNLLALNATIEAARAGEAGKGFAVVAGEVKDLAAQTGTATSDISARVISIQEDTAAAEQALSEITDVINRINETQTVIAAAVEEQTATVNEISHSVQSAAEGSQEIAGAVGEIANAAGDNSTEIHSVVNSLKTVVDISDKLAVAVSGFTVDPSRDAESGMDTTSTNG</sequence>
<gene>
    <name evidence="6" type="ORF">FYJ63_00910</name>
</gene>
<comment type="caution">
    <text evidence="6">The sequence shown here is derived from an EMBL/GenBank/DDBJ whole genome shotgun (WGS) entry which is preliminary data.</text>
</comment>
<protein>
    <recommendedName>
        <fullName evidence="5">Methyl-accepting transducer domain-containing protein</fullName>
    </recommendedName>
</protein>
<dbReference type="GO" id="GO:0016020">
    <property type="term" value="C:membrane"/>
    <property type="evidence" value="ECO:0007669"/>
    <property type="project" value="InterPro"/>
</dbReference>
<dbReference type="PROSITE" id="PS50111">
    <property type="entry name" value="CHEMOTAXIS_TRANSDUC_2"/>
    <property type="match status" value="1"/>
</dbReference>
<dbReference type="InterPro" id="IPR004090">
    <property type="entry name" value="Chemotax_Me-accpt_rcpt"/>
</dbReference>
<dbReference type="GO" id="GO:0004888">
    <property type="term" value="F:transmembrane signaling receptor activity"/>
    <property type="evidence" value="ECO:0007669"/>
    <property type="project" value="InterPro"/>
</dbReference>
<keyword evidence="4" id="KW-1133">Transmembrane helix</keyword>
<dbReference type="PANTHER" id="PTHR32089">
    <property type="entry name" value="METHYL-ACCEPTING CHEMOTAXIS PROTEIN MCPB"/>
    <property type="match status" value="1"/>
</dbReference>
<organism evidence="6 7">
    <name type="scientific">Mobiluncus porci</name>
    <dbReference type="NCBI Taxonomy" id="2652278"/>
    <lineage>
        <taxon>Bacteria</taxon>
        <taxon>Bacillati</taxon>
        <taxon>Actinomycetota</taxon>
        <taxon>Actinomycetes</taxon>
        <taxon>Actinomycetales</taxon>
        <taxon>Actinomycetaceae</taxon>
        <taxon>Mobiluncus</taxon>
    </lineage>
</organism>
<reference evidence="6 7" key="1">
    <citation type="submission" date="2019-08" db="EMBL/GenBank/DDBJ databases">
        <title>In-depth cultivation of the pig gut microbiome towards novel bacterial diversity and tailored functional studies.</title>
        <authorList>
            <person name="Wylensek D."/>
            <person name="Hitch T.C.A."/>
            <person name="Clavel T."/>
        </authorList>
    </citation>
    <scope>NUCLEOTIDE SEQUENCE [LARGE SCALE GENOMIC DNA]</scope>
    <source>
        <strain evidence="6 7">RF-GAM-744-WT-7</strain>
    </source>
</reference>
<dbReference type="Gene3D" id="1.10.287.950">
    <property type="entry name" value="Methyl-accepting chemotaxis protein"/>
    <property type="match status" value="1"/>
</dbReference>
<evidence type="ECO:0000313" key="7">
    <source>
        <dbReference type="Proteomes" id="UP000442535"/>
    </source>
</evidence>
<name>A0A7K0K0A1_9ACTO</name>
<dbReference type="AlphaFoldDB" id="A0A7K0K0A1"/>
<dbReference type="PRINTS" id="PR00260">
    <property type="entry name" value="CHEMTRNSDUCR"/>
</dbReference>
<feature type="transmembrane region" description="Helical" evidence="4">
    <location>
        <begin position="114"/>
        <end position="135"/>
    </location>
</feature>
<evidence type="ECO:0000256" key="3">
    <source>
        <dbReference type="PROSITE-ProRule" id="PRU00284"/>
    </source>
</evidence>
<evidence type="ECO:0000259" key="5">
    <source>
        <dbReference type="PROSITE" id="PS50111"/>
    </source>
</evidence>
<keyword evidence="4" id="KW-0812">Transmembrane</keyword>
<dbReference type="EMBL" id="VUMY01000001">
    <property type="protein sequence ID" value="MST48828.1"/>
    <property type="molecule type" value="Genomic_DNA"/>
</dbReference>
<evidence type="ECO:0000313" key="6">
    <source>
        <dbReference type="EMBL" id="MST48828.1"/>
    </source>
</evidence>
<keyword evidence="1 3" id="KW-0807">Transducer</keyword>
<accession>A0A7K0K0A1</accession>
<dbReference type="Pfam" id="PF00015">
    <property type="entry name" value="MCPsignal"/>
    <property type="match status" value="1"/>
</dbReference>
<dbReference type="Proteomes" id="UP000442535">
    <property type="component" value="Unassembled WGS sequence"/>
</dbReference>
<dbReference type="SMART" id="SM00283">
    <property type="entry name" value="MA"/>
    <property type="match status" value="1"/>
</dbReference>
<dbReference type="GO" id="GO:0007165">
    <property type="term" value="P:signal transduction"/>
    <property type="evidence" value="ECO:0007669"/>
    <property type="project" value="UniProtKB-KW"/>
</dbReference>
<keyword evidence="7" id="KW-1185">Reference proteome</keyword>
<evidence type="ECO:0000256" key="2">
    <source>
        <dbReference type="ARBA" id="ARBA00029447"/>
    </source>
</evidence>
<evidence type="ECO:0000256" key="1">
    <source>
        <dbReference type="ARBA" id="ARBA00023224"/>
    </source>
</evidence>
<proteinExistence type="inferred from homology"/>
<evidence type="ECO:0000256" key="4">
    <source>
        <dbReference type="SAM" id="Phobius"/>
    </source>
</evidence>
<comment type="similarity">
    <text evidence="2">Belongs to the methyl-accepting chemotaxis (MCP) protein family.</text>
</comment>
<feature type="domain" description="Methyl-accepting transducer" evidence="5">
    <location>
        <begin position="194"/>
        <end position="423"/>
    </location>
</feature>
<dbReference type="GO" id="GO:0006935">
    <property type="term" value="P:chemotaxis"/>
    <property type="evidence" value="ECO:0007669"/>
    <property type="project" value="InterPro"/>
</dbReference>
<dbReference type="InterPro" id="IPR004089">
    <property type="entry name" value="MCPsignal_dom"/>
</dbReference>